<keyword evidence="2" id="KW-0315">Glutamine amidotransferase</keyword>
<dbReference type="SUPFAM" id="SSF52317">
    <property type="entry name" value="Class I glutamine amidotransferase-like"/>
    <property type="match status" value="1"/>
</dbReference>
<sequence length="238" mass="26231">MKKAPVIGITSAFIHKTLNTEGVYVHHDYHRAVLSSGGIPVLLPPVPLHVIPSYLKLCDGFILSGGEDVDPAHYGQPPHEKLGFVFQERDEFELNLTTALLRKPKPVLAICRGLQLLNISLGGTLWQDLPSQRSSPILHDQKSHRSVPVHHVTLSPQSRLAAILKSPSVNVNSLHHQGIDRLGKGLVDVGHSSDGLIEAVEMEGKDFIIGVQWHPESMVPESNEMNRLFSHLVYSACR</sequence>
<gene>
    <name evidence="1" type="ORF">B1B05_06815</name>
    <name evidence="2" type="ORF">SAMN05443094_10333</name>
</gene>
<dbReference type="InterPro" id="IPR029062">
    <property type="entry name" value="Class_I_gatase-like"/>
</dbReference>
<name>A0A1N6TNB6_9BACI</name>
<dbReference type="GO" id="GO:0006598">
    <property type="term" value="P:polyamine catabolic process"/>
    <property type="evidence" value="ECO:0007669"/>
    <property type="project" value="TreeGrafter"/>
</dbReference>
<dbReference type="PANTHER" id="PTHR43235:SF1">
    <property type="entry name" value="GLUTAMINE AMIDOTRANSFERASE PB2B2.05-RELATED"/>
    <property type="match status" value="1"/>
</dbReference>
<dbReference type="Gene3D" id="3.40.50.880">
    <property type="match status" value="1"/>
</dbReference>
<reference evidence="2 3" key="1">
    <citation type="submission" date="2017-01" db="EMBL/GenBank/DDBJ databases">
        <authorList>
            <person name="Mah S.A."/>
            <person name="Swanson W.J."/>
            <person name="Moy G.W."/>
            <person name="Vacquier V.D."/>
        </authorList>
    </citation>
    <scope>NUCLEOTIDE SEQUENCE [LARGE SCALE GENOMIC DNA]</scope>
    <source>
        <strain evidence="2 3">NIO-1016</strain>
    </source>
</reference>
<dbReference type="PANTHER" id="PTHR43235">
    <property type="entry name" value="GLUTAMINE AMIDOTRANSFERASE PB2B2.05-RELATED"/>
    <property type="match status" value="1"/>
</dbReference>
<dbReference type="STRING" id="1017273.SAMN05443094_10333"/>
<reference evidence="4" key="2">
    <citation type="submission" date="2017-03" db="EMBL/GenBank/DDBJ databases">
        <title>Bacillus sp. V-88(T) DSM27956, whole genome shotgun sequencing project.</title>
        <authorList>
            <person name="Dastager S.G."/>
            <person name="Neurgaonkar P.S."/>
            <person name="Dharne M.S."/>
        </authorList>
    </citation>
    <scope>NUCLEOTIDE SEQUENCE [LARGE SCALE GENOMIC DNA]</scope>
    <source>
        <strain evidence="4">DSM 25145</strain>
    </source>
</reference>
<dbReference type="AlphaFoldDB" id="A0A1N6TNB6"/>
<dbReference type="Proteomes" id="UP000215545">
    <property type="component" value="Unassembled WGS sequence"/>
</dbReference>
<dbReference type="FunFam" id="3.40.50.880:FF:000030">
    <property type="entry name" value="Gamma-glutamyl-gamma-aminobutyrate hydrolase PuuD"/>
    <property type="match status" value="1"/>
</dbReference>
<protein>
    <submittedName>
        <fullName evidence="2">Putative glutamine amidotransferase</fullName>
    </submittedName>
</protein>
<organism evidence="2 3">
    <name type="scientific">Domibacillus enclensis</name>
    <dbReference type="NCBI Taxonomy" id="1017273"/>
    <lineage>
        <taxon>Bacteria</taxon>
        <taxon>Bacillati</taxon>
        <taxon>Bacillota</taxon>
        <taxon>Bacilli</taxon>
        <taxon>Bacillales</taxon>
        <taxon>Bacillaceae</taxon>
        <taxon>Domibacillus</taxon>
    </lineage>
</organism>
<dbReference type="Pfam" id="PF07722">
    <property type="entry name" value="Peptidase_C26"/>
    <property type="match status" value="1"/>
</dbReference>
<dbReference type="CDD" id="cd01745">
    <property type="entry name" value="GATase1_2"/>
    <property type="match status" value="1"/>
</dbReference>
<proteinExistence type="predicted"/>
<dbReference type="RefSeq" id="WP_052698497.1">
    <property type="nucleotide sequence ID" value="NZ_FTLX01000003.1"/>
</dbReference>
<dbReference type="InterPro" id="IPR011697">
    <property type="entry name" value="Peptidase_C26"/>
</dbReference>
<evidence type="ECO:0000313" key="4">
    <source>
        <dbReference type="Proteomes" id="UP000215545"/>
    </source>
</evidence>
<keyword evidence="4" id="KW-1185">Reference proteome</keyword>
<dbReference type="GO" id="GO:0033969">
    <property type="term" value="F:gamma-glutamyl-gamma-aminobutyrate hydrolase activity"/>
    <property type="evidence" value="ECO:0007669"/>
    <property type="project" value="TreeGrafter"/>
</dbReference>
<dbReference type="GO" id="GO:0016740">
    <property type="term" value="F:transferase activity"/>
    <property type="evidence" value="ECO:0007669"/>
    <property type="project" value="UniProtKB-KW"/>
</dbReference>
<dbReference type="EMBL" id="FTLX01000003">
    <property type="protein sequence ID" value="SIQ54900.1"/>
    <property type="molecule type" value="Genomic_DNA"/>
</dbReference>
<evidence type="ECO:0000313" key="3">
    <source>
        <dbReference type="Proteomes" id="UP000186385"/>
    </source>
</evidence>
<dbReference type="EMBL" id="MWSK01000003">
    <property type="protein sequence ID" value="OXS78761.1"/>
    <property type="molecule type" value="Genomic_DNA"/>
</dbReference>
<evidence type="ECO:0000313" key="2">
    <source>
        <dbReference type="EMBL" id="SIQ54900.1"/>
    </source>
</evidence>
<keyword evidence="2" id="KW-0808">Transferase</keyword>
<dbReference type="InterPro" id="IPR044668">
    <property type="entry name" value="PuuD-like"/>
</dbReference>
<reference evidence="1" key="3">
    <citation type="submission" date="2017-03" db="EMBL/GenBank/DDBJ databases">
        <authorList>
            <person name="Dastager S.G."/>
            <person name="Neurgaonkar P.S."/>
            <person name="Dharne M.S."/>
        </authorList>
    </citation>
    <scope>NUCLEOTIDE SEQUENCE</scope>
    <source>
        <strain evidence="1">DSM 25145</strain>
    </source>
</reference>
<accession>A0A1N6TNB6</accession>
<evidence type="ECO:0000313" key="1">
    <source>
        <dbReference type="EMBL" id="OXS78761.1"/>
    </source>
</evidence>
<dbReference type="PROSITE" id="PS51273">
    <property type="entry name" value="GATASE_TYPE_1"/>
    <property type="match status" value="1"/>
</dbReference>
<dbReference type="GO" id="GO:0005829">
    <property type="term" value="C:cytosol"/>
    <property type="evidence" value="ECO:0007669"/>
    <property type="project" value="TreeGrafter"/>
</dbReference>
<dbReference type="Proteomes" id="UP000186385">
    <property type="component" value="Unassembled WGS sequence"/>
</dbReference>